<reference evidence="6 7" key="1">
    <citation type="submission" date="2018-01" db="EMBL/GenBank/DDBJ databases">
        <title>Denitrification phenotypes of diverse strains of Pseudomonas stutzeri.</title>
        <authorList>
            <person name="Milligan D.A."/>
            <person name="Bergaust L."/>
            <person name="Bakken L.R."/>
            <person name="Frostegard A."/>
        </authorList>
    </citation>
    <scope>NUCLEOTIDE SEQUENCE [LARGE SCALE GENOMIC DNA]</scope>
    <source>
        <strain evidence="6 7">KC</strain>
    </source>
</reference>
<evidence type="ECO:0000256" key="1">
    <source>
        <dbReference type="ARBA" id="ARBA00004514"/>
    </source>
</evidence>
<keyword evidence="3" id="KW-1005">Bacterial flagellum biogenesis</keyword>
<evidence type="ECO:0000313" key="6">
    <source>
        <dbReference type="EMBL" id="PNF79763.1"/>
    </source>
</evidence>
<evidence type="ECO:0000256" key="3">
    <source>
        <dbReference type="ARBA" id="ARBA00022795"/>
    </source>
</evidence>
<keyword evidence="6" id="KW-0966">Cell projection</keyword>
<keyword evidence="4" id="KW-0143">Chaperone</keyword>
<keyword evidence="6" id="KW-0282">Flagellum</keyword>
<keyword evidence="2" id="KW-0963">Cytoplasm</keyword>
<name>A0A2N8RZG2_STUST</name>
<accession>A0A2N8RZG2</accession>
<evidence type="ECO:0000256" key="2">
    <source>
        <dbReference type="ARBA" id="ARBA00022490"/>
    </source>
</evidence>
<evidence type="ECO:0000256" key="5">
    <source>
        <dbReference type="ARBA" id="ARBA00093797"/>
    </source>
</evidence>
<dbReference type="AlphaFoldDB" id="A0A2N8RZG2"/>
<proteinExistence type="predicted"/>
<dbReference type="InterPro" id="IPR008622">
    <property type="entry name" value="FliT"/>
</dbReference>
<dbReference type="Proteomes" id="UP000235925">
    <property type="component" value="Unassembled WGS sequence"/>
</dbReference>
<keyword evidence="6" id="KW-0969">Cilium</keyword>
<comment type="subcellular location">
    <subcellularLocation>
        <location evidence="1">Cytoplasm</location>
        <location evidence="1">Cytosol</location>
    </subcellularLocation>
</comment>
<dbReference type="EMBL" id="POUN01000004">
    <property type="protein sequence ID" value="PNF79763.1"/>
    <property type="molecule type" value="Genomic_DNA"/>
</dbReference>
<dbReference type="OrthoDB" id="7013020at2"/>
<comment type="caution">
    <text evidence="6">The sequence shown here is derived from an EMBL/GenBank/DDBJ whole genome shotgun (WGS) entry which is preliminary data.</text>
</comment>
<protein>
    <recommendedName>
        <fullName evidence="5">Flagellar protein FliT</fullName>
    </recommendedName>
</protein>
<evidence type="ECO:0000256" key="4">
    <source>
        <dbReference type="ARBA" id="ARBA00023186"/>
    </source>
</evidence>
<organism evidence="6 7">
    <name type="scientific">Stutzerimonas stutzeri</name>
    <name type="common">Pseudomonas stutzeri</name>
    <dbReference type="NCBI Taxonomy" id="316"/>
    <lineage>
        <taxon>Bacteria</taxon>
        <taxon>Pseudomonadati</taxon>
        <taxon>Pseudomonadota</taxon>
        <taxon>Gammaproteobacteria</taxon>
        <taxon>Pseudomonadales</taxon>
        <taxon>Pseudomonadaceae</taxon>
        <taxon>Stutzerimonas</taxon>
    </lineage>
</organism>
<evidence type="ECO:0000313" key="7">
    <source>
        <dbReference type="Proteomes" id="UP000235925"/>
    </source>
</evidence>
<sequence>MQSSLLSLQSLRHAMQEALALQDWSAIGSLDSQCRILVDQTVGSADINLLQQIEEISQLYQLLLQAARLERERIASELTQLSKSKRADQAYKASDR</sequence>
<gene>
    <name evidence="6" type="ORF">CXK92_14090</name>
</gene>
<dbReference type="Pfam" id="PF05400">
    <property type="entry name" value="FliT"/>
    <property type="match status" value="1"/>
</dbReference>